<feature type="domain" description="COQ9 C-terminal" evidence="1">
    <location>
        <begin position="118"/>
        <end position="162"/>
    </location>
</feature>
<dbReference type="Pfam" id="PF08511">
    <property type="entry name" value="COQ9"/>
    <property type="match status" value="1"/>
</dbReference>
<dbReference type="eggNOG" id="ENOG502S760">
    <property type="taxonomic scope" value="Eukaryota"/>
</dbReference>
<name>G4TV78_SERID</name>
<protein>
    <recommendedName>
        <fullName evidence="1">COQ9 C-terminal domain-containing protein</fullName>
    </recommendedName>
</protein>
<accession>G4TV78</accession>
<reference evidence="2 3" key="1">
    <citation type="journal article" date="2011" name="PLoS Pathog.">
        <title>Endophytic Life Strategies Decoded by Genome and Transcriptome Analyses of the Mutualistic Root Symbiont Piriformospora indica.</title>
        <authorList>
            <person name="Zuccaro A."/>
            <person name="Lahrmann U."/>
            <person name="Guldener U."/>
            <person name="Langen G."/>
            <person name="Pfiffi S."/>
            <person name="Biedenkopf D."/>
            <person name="Wong P."/>
            <person name="Samans B."/>
            <person name="Grimm C."/>
            <person name="Basiewicz M."/>
            <person name="Murat C."/>
            <person name="Martin F."/>
            <person name="Kogel K.H."/>
        </authorList>
    </citation>
    <scope>NUCLEOTIDE SEQUENCE [LARGE SCALE GENOMIC DNA]</scope>
    <source>
        <strain evidence="2 3">DSM 11827</strain>
    </source>
</reference>
<keyword evidence="3" id="KW-1185">Reference proteome</keyword>
<evidence type="ECO:0000313" key="2">
    <source>
        <dbReference type="EMBL" id="CCA75221.1"/>
    </source>
</evidence>
<dbReference type="OrthoDB" id="619536at2759"/>
<dbReference type="InterPro" id="IPR013718">
    <property type="entry name" value="COQ9_C"/>
</dbReference>
<dbReference type="EMBL" id="CAFZ01000414">
    <property type="protein sequence ID" value="CCA75221.1"/>
    <property type="molecule type" value="Genomic_DNA"/>
</dbReference>
<organism evidence="2 3">
    <name type="scientific">Serendipita indica (strain DSM 11827)</name>
    <name type="common">Root endophyte fungus</name>
    <name type="synonym">Piriformospora indica</name>
    <dbReference type="NCBI Taxonomy" id="1109443"/>
    <lineage>
        <taxon>Eukaryota</taxon>
        <taxon>Fungi</taxon>
        <taxon>Dikarya</taxon>
        <taxon>Basidiomycota</taxon>
        <taxon>Agaricomycotina</taxon>
        <taxon>Agaricomycetes</taxon>
        <taxon>Sebacinales</taxon>
        <taxon>Serendipitaceae</taxon>
        <taxon>Serendipita</taxon>
    </lineage>
</organism>
<dbReference type="InParanoid" id="G4TV78"/>
<evidence type="ECO:0000313" key="3">
    <source>
        <dbReference type="Proteomes" id="UP000007148"/>
    </source>
</evidence>
<dbReference type="HOGENOM" id="CLU_086708_0_0_1"/>
<dbReference type="AlphaFoldDB" id="G4TV78"/>
<sequence>MALRSQILRHAVTLVPSLGFTRAAISEAALKATAGEELPERTIDVLFGRGEDARKTLIRAWLEEGRNSMGASNHPGTVRDALHRRLEWNVPVLDKLPEAYALLATPSSLSPLDVRAILEHPAMVAHQACKVAQQSDSGMSWYTRRAALASAYAAAELHQLNSPATASGFLDGLLDASEGADNAVSEVATFAQYIGKSWIAIARSRGLLS</sequence>
<dbReference type="STRING" id="1109443.G4TV78"/>
<dbReference type="OMA" id="RHNIHIA"/>
<proteinExistence type="predicted"/>
<gene>
    <name evidence="2" type="ORF">PIIN_09205</name>
</gene>
<dbReference type="FunCoup" id="G4TV78">
    <property type="interactions" value="134"/>
</dbReference>
<dbReference type="Proteomes" id="UP000007148">
    <property type="component" value="Unassembled WGS sequence"/>
</dbReference>
<evidence type="ECO:0000259" key="1">
    <source>
        <dbReference type="Pfam" id="PF08511"/>
    </source>
</evidence>
<comment type="caution">
    <text evidence="2">The sequence shown here is derived from an EMBL/GenBank/DDBJ whole genome shotgun (WGS) entry which is preliminary data.</text>
</comment>